<protein>
    <recommendedName>
        <fullName evidence="2">Glucosidase II beta subunit N-terminal domain-containing protein</fullName>
    </recommendedName>
</protein>
<accession>A0AAV8ZND1</accession>
<dbReference type="GO" id="GO:0017177">
    <property type="term" value="C:glucosidase II complex"/>
    <property type="evidence" value="ECO:0007669"/>
    <property type="project" value="TreeGrafter"/>
</dbReference>
<dbReference type="InterPro" id="IPR039794">
    <property type="entry name" value="Gtb1-like"/>
</dbReference>
<feature type="domain" description="Glucosidase II beta subunit N-terminal" evidence="2">
    <location>
        <begin position="22"/>
        <end position="91"/>
    </location>
</feature>
<dbReference type="SUPFAM" id="SSF57424">
    <property type="entry name" value="LDL receptor-like module"/>
    <property type="match status" value="1"/>
</dbReference>
<dbReference type="Proteomes" id="UP001162156">
    <property type="component" value="Unassembled WGS sequence"/>
</dbReference>
<evidence type="ECO:0000313" key="4">
    <source>
        <dbReference type="Proteomes" id="UP001162156"/>
    </source>
</evidence>
<evidence type="ECO:0000313" key="3">
    <source>
        <dbReference type="EMBL" id="KAJ8965406.1"/>
    </source>
</evidence>
<dbReference type="Pfam" id="PF12999">
    <property type="entry name" value="PRKCSH-like"/>
    <property type="match status" value="1"/>
</dbReference>
<dbReference type="InterPro" id="IPR036055">
    <property type="entry name" value="LDL_receptor-like_sf"/>
</dbReference>
<evidence type="ECO:0000256" key="1">
    <source>
        <dbReference type="ARBA" id="ARBA00023157"/>
    </source>
</evidence>
<keyword evidence="4" id="KW-1185">Reference proteome</keyword>
<evidence type="ECO:0000259" key="2">
    <source>
        <dbReference type="Pfam" id="PF12999"/>
    </source>
</evidence>
<gene>
    <name evidence="3" type="ORF">NQ314_004158</name>
</gene>
<dbReference type="Gene3D" id="4.10.400.10">
    <property type="entry name" value="Low-density Lipoprotein Receptor"/>
    <property type="match status" value="1"/>
</dbReference>
<proteinExistence type="predicted"/>
<comment type="caution">
    <text evidence="3">The sequence shown here is derived from an EMBL/GenBank/DDBJ whole genome shotgun (WGS) entry which is preliminary data.</text>
</comment>
<dbReference type="EMBL" id="JANEYF010001228">
    <property type="protein sequence ID" value="KAJ8965406.1"/>
    <property type="molecule type" value="Genomic_DNA"/>
</dbReference>
<dbReference type="GO" id="GO:0006491">
    <property type="term" value="P:N-glycan processing"/>
    <property type="evidence" value="ECO:0007669"/>
    <property type="project" value="TreeGrafter"/>
</dbReference>
<organism evidence="3 4">
    <name type="scientific">Rhamnusium bicolor</name>
    <dbReference type="NCBI Taxonomy" id="1586634"/>
    <lineage>
        <taxon>Eukaryota</taxon>
        <taxon>Metazoa</taxon>
        <taxon>Ecdysozoa</taxon>
        <taxon>Arthropoda</taxon>
        <taxon>Hexapoda</taxon>
        <taxon>Insecta</taxon>
        <taxon>Pterygota</taxon>
        <taxon>Neoptera</taxon>
        <taxon>Endopterygota</taxon>
        <taxon>Coleoptera</taxon>
        <taxon>Polyphaga</taxon>
        <taxon>Cucujiformia</taxon>
        <taxon>Chrysomeloidea</taxon>
        <taxon>Cerambycidae</taxon>
        <taxon>Lepturinae</taxon>
        <taxon>Rhagiini</taxon>
        <taxon>Rhamnusium</taxon>
    </lineage>
</organism>
<dbReference type="PANTHER" id="PTHR12630">
    <property type="entry name" value="N-LINKED OLIGOSACCHARIDE PROCESSING"/>
    <property type="match status" value="1"/>
</dbReference>
<dbReference type="InterPro" id="IPR028146">
    <property type="entry name" value="PRKCSH_N"/>
</dbReference>
<dbReference type="PANTHER" id="PTHR12630:SF1">
    <property type="entry name" value="GLUCOSIDASE 2 SUBUNIT BETA"/>
    <property type="match status" value="1"/>
</dbReference>
<keyword evidence="1" id="KW-1015">Disulfide bond</keyword>
<dbReference type="AlphaFoldDB" id="A0AAV8ZND1"/>
<sequence length="116" mass="13215">MNSRRDFIYMTMKINLLVLEAQKKIDFKKINDNYCDCLDGSDEPGTNACSNGIFYCTDQVVTKRFSKSVPSSKVNDGICDCCDGSDEWENNQVLKNLDRAAQKRADRFHVPCPKMC</sequence>
<reference evidence="3" key="1">
    <citation type="journal article" date="2023" name="Insect Mol. Biol.">
        <title>Genome sequencing provides insights into the evolution of gene families encoding plant cell wall-degrading enzymes in longhorned beetles.</title>
        <authorList>
            <person name="Shin N.R."/>
            <person name="Okamura Y."/>
            <person name="Kirsch R."/>
            <person name="Pauchet Y."/>
        </authorList>
    </citation>
    <scope>NUCLEOTIDE SEQUENCE</scope>
    <source>
        <strain evidence="3">RBIC_L_NR</strain>
    </source>
</reference>
<name>A0AAV8ZND1_9CUCU</name>